<dbReference type="GO" id="GO:0005737">
    <property type="term" value="C:cytoplasm"/>
    <property type="evidence" value="ECO:0007669"/>
    <property type="project" value="TreeGrafter"/>
</dbReference>
<comment type="similarity">
    <text evidence="1">Belongs to the DadA oxidoreductase family.</text>
</comment>
<gene>
    <name evidence="4" type="ORF">CEJ42_23595</name>
</gene>
<feature type="domain" description="FAD dependent oxidoreductase" evidence="3">
    <location>
        <begin position="23"/>
        <end position="422"/>
    </location>
</feature>
<dbReference type="Proteomes" id="UP000197596">
    <property type="component" value="Unassembled WGS sequence"/>
</dbReference>
<evidence type="ECO:0000313" key="5">
    <source>
        <dbReference type="Proteomes" id="UP000197596"/>
    </source>
</evidence>
<dbReference type="Gene3D" id="3.50.50.60">
    <property type="entry name" value="FAD/NAD(P)-binding domain"/>
    <property type="match status" value="2"/>
</dbReference>
<protein>
    <recommendedName>
        <fullName evidence="3">FAD dependent oxidoreductase domain-containing protein</fullName>
    </recommendedName>
</protein>
<organism evidence="4 5">
    <name type="scientific">Herbaspirillum robiniae</name>
    <dbReference type="NCBI Taxonomy" id="2014887"/>
    <lineage>
        <taxon>Bacteria</taxon>
        <taxon>Pseudomonadati</taxon>
        <taxon>Pseudomonadota</taxon>
        <taxon>Betaproteobacteria</taxon>
        <taxon>Burkholderiales</taxon>
        <taxon>Oxalobacteraceae</taxon>
        <taxon>Herbaspirillum</taxon>
    </lineage>
</organism>
<reference evidence="4 5" key="1">
    <citation type="submission" date="2017-06" db="EMBL/GenBank/DDBJ databases">
        <title>Herbaspirillum phytohormonus sp. nov., isolated from the root nodule of Robinia pseudoacacia in lead-zinc mine.</title>
        <authorList>
            <person name="Fan M."/>
            <person name="Lin Y."/>
        </authorList>
    </citation>
    <scope>NUCLEOTIDE SEQUENCE [LARGE SCALE GENOMIC DNA]</scope>
    <source>
        <strain evidence="4 5">HZ10</strain>
    </source>
</reference>
<comment type="caution">
    <text evidence="4">The sequence shown here is derived from an EMBL/GenBank/DDBJ whole genome shotgun (WGS) entry which is preliminary data.</text>
</comment>
<name>A0A246WK44_9BURK</name>
<dbReference type="GO" id="GO:0005886">
    <property type="term" value="C:plasma membrane"/>
    <property type="evidence" value="ECO:0007669"/>
    <property type="project" value="TreeGrafter"/>
</dbReference>
<evidence type="ECO:0000313" key="4">
    <source>
        <dbReference type="EMBL" id="OWY26588.1"/>
    </source>
</evidence>
<evidence type="ECO:0000256" key="1">
    <source>
        <dbReference type="ARBA" id="ARBA00009410"/>
    </source>
</evidence>
<dbReference type="PANTHER" id="PTHR13847">
    <property type="entry name" value="SARCOSINE DEHYDROGENASE-RELATED"/>
    <property type="match status" value="1"/>
</dbReference>
<dbReference type="Gene3D" id="3.30.9.10">
    <property type="entry name" value="D-Amino Acid Oxidase, subunit A, domain 2"/>
    <property type="match status" value="1"/>
</dbReference>
<proteinExistence type="inferred from homology"/>
<dbReference type="AlphaFoldDB" id="A0A246WK44"/>
<dbReference type="InterPro" id="IPR036188">
    <property type="entry name" value="FAD/NAD-bd_sf"/>
</dbReference>
<dbReference type="SUPFAM" id="SSF51905">
    <property type="entry name" value="FAD/NAD(P)-binding domain"/>
    <property type="match status" value="1"/>
</dbReference>
<accession>A0A246WK44</accession>
<sequence>MPEMKRADLSAARPAEAAPAAQHVIVIGAGVVGVSTALALAEAGHRVEVYEAASEAAQGASFANAGLISPGHCFSWAEPGALGVFVKSLFGKADGLGVTRPMSPSLWRWGWQFWRHSSAAQWERDSRAALALSAYSRDVHFAAARGNGVAPALYGGAARGILYLYQQGQSPRAIEKDMLASAGEPVRQVDAAGLAQIEPLLQQAGQRFEQGVYCPNDGTGNAREYTAAALQRAQALGVHFHFNAPVQRLLVKGDRIAGVELQHSVGVVKADTVVMAAGLASASLLKPLGYDLPIYPVTGYSITFHHEEDFEPAVGAVSLADKIAWAGFGRGVVRFTGFADIGPRGSEALGEKRFAALESFARRIYPQLTHCRPQRWIGQRPMTPDGIPVLGASRHANLVLNCGHGAMGWTMAGGCAQIVCDLVAGRAPAIDCAPYRWNRFS</sequence>
<dbReference type="Pfam" id="PF01266">
    <property type="entry name" value="DAO"/>
    <property type="match status" value="1"/>
</dbReference>
<dbReference type="GO" id="GO:0008718">
    <property type="term" value="F:D-amino-acid dehydrogenase activity"/>
    <property type="evidence" value="ECO:0007669"/>
    <property type="project" value="TreeGrafter"/>
</dbReference>
<keyword evidence="2" id="KW-0560">Oxidoreductase</keyword>
<dbReference type="PANTHER" id="PTHR13847:SF280">
    <property type="entry name" value="D-AMINO ACID DEHYDROGENASE"/>
    <property type="match status" value="1"/>
</dbReference>
<dbReference type="InterPro" id="IPR006076">
    <property type="entry name" value="FAD-dep_OxRdtase"/>
</dbReference>
<evidence type="ECO:0000259" key="3">
    <source>
        <dbReference type="Pfam" id="PF01266"/>
    </source>
</evidence>
<dbReference type="EMBL" id="NJGU01000018">
    <property type="protein sequence ID" value="OWY26588.1"/>
    <property type="molecule type" value="Genomic_DNA"/>
</dbReference>
<evidence type="ECO:0000256" key="2">
    <source>
        <dbReference type="ARBA" id="ARBA00023002"/>
    </source>
</evidence>
<dbReference type="GO" id="GO:0055130">
    <property type="term" value="P:D-alanine catabolic process"/>
    <property type="evidence" value="ECO:0007669"/>
    <property type="project" value="TreeGrafter"/>
</dbReference>